<dbReference type="PANTHER" id="PTHR10629:SF52">
    <property type="entry name" value="DNA (CYTOSINE-5)-METHYLTRANSFERASE 1"/>
    <property type="match status" value="1"/>
</dbReference>
<proteinExistence type="inferred from homology"/>
<dbReference type="GO" id="GO:0032259">
    <property type="term" value="P:methylation"/>
    <property type="evidence" value="ECO:0007669"/>
    <property type="project" value="UniProtKB-KW"/>
</dbReference>
<feature type="compositionally biased region" description="Polar residues" evidence="8">
    <location>
        <begin position="390"/>
        <end position="401"/>
    </location>
</feature>
<sequence>MKNLAFEGFADAKPIPDDILGGLLRGLIVDGFAGGGGASTGIEWALGRSPDVAINTDAAALAMHGQNHPRTLHLNKNIWKADPMTVTAGQPVGLMWASPDCRDHSKAKGGRPVSRSVRALAWVVVSWARQVRPKVILLENVEEFEDWGPIDAEGNRCKKRKGQEFKRWVAELARLGYDVEWRRMRACDYGAPTTRNRLFLVARCDGLPIVWPASSHGDPKSAVVRSGGLLPWRTAAEIIDWDRPCPSIFMARTEARHYKLRTGVKVNRPLARNTMARIAAGTKRYILDAEKPFIVTCNHSGDGFRGQDVGEPFKTVAASRDAHGLVSPTMIQTGYGERDGQSPRALDIHKPLGTAVAGGGKHAVVSAYLAQHNAGPRPGAPGRDVREPMSTPTTSGSQQAVVSAHMLTLKGSDRRASSVEAPAPTACAKGQHNAVVMPTLTVYYGSDEDGAGVDEPMRTVTSKPRFGLVEAEAVIPPMTPEQEISARRVAAFLREFGAWDDREFVTVGPYVIVDLGMRMLTPRELARAQGFPDSYVLAANYNGRTLNETEQRRMIGNSVSPFPAAALVRANMIDAAQMKPLPRRRLVEARRRHVERSVEIAEVVGAPDLFSEVAA</sequence>
<dbReference type="Gene3D" id="3.90.120.10">
    <property type="entry name" value="DNA Methylase, subunit A, domain 2"/>
    <property type="match status" value="1"/>
</dbReference>
<dbReference type="EC" id="2.1.1.37" evidence="1"/>
<comment type="similarity">
    <text evidence="7">Belongs to the class I-like SAM-binding methyltransferase superfamily. C5-methyltransferase family.</text>
</comment>
<comment type="catalytic activity">
    <reaction evidence="6">
        <text>a 2'-deoxycytidine in DNA + S-adenosyl-L-methionine = a 5-methyl-2'-deoxycytidine in DNA + S-adenosyl-L-homocysteine + H(+)</text>
        <dbReference type="Rhea" id="RHEA:13681"/>
        <dbReference type="Rhea" id="RHEA-COMP:11369"/>
        <dbReference type="Rhea" id="RHEA-COMP:11370"/>
        <dbReference type="ChEBI" id="CHEBI:15378"/>
        <dbReference type="ChEBI" id="CHEBI:57856"/>
        <dbReference type="ChEBI" id="CHEBI:59789"/>
        <dbReference type="ChEBI" id="CHEBI:85452"/>
        <dbReference type="ChEBI" id="CHEBI:85454"/>
        <dbReference type="EC" id="2.1.1.37"/>
    </reaction>
</comment>
<accession>A0ABU0LQD6</accession>
<dbReference type="PANTHER" id="PTHR10629">
    <property type="entry name" value="CYTOSINE-SPECIFIC METHYLTRANSFERASE"/>
    <property type="match status" value="1"/>
</dbReference>
<dbReference type="Gene3D" id="3.40.50.150">
    <property type="entry name" value="Vaccinia Virus protein VP39"/>
    <property type="match status" value="1"/>
</dbReference>
<evidence type="ECO:0000256" key="6">
    <source>
        <dbReference type="ARBA" id="ARBA00047422"/>
    </source>
</evidence>
<evidence type="ECO:0000256" key="5">
    <source>
        <dbReference type="ARBA" id="ARBA00022747"/>
    </source>
</evidence>
<keyword evidence="3 7" id="KW-0808">Transferase</keyword>
<dbReference type="Pfam" id="PF00145">
    <property type="entry name" value="DNA_methylase"/>
    <property type="match status" value="2"/>
</dbReference>
<dbReference type="Proteomes" id="UP001235094">
    <property type="component" value="Unassembled WGS sequence"/>
</dbReference>
<evidence type="ECO:0000256" key="7">
    <source>
        <dbReference type="PROSITE-ProRule" id="PRU01016"/>
    </source>
</evidence>
<organism evidence="9 10">
    <name type="scientific">Ancylobacter amanitiformis</name>
    <dbReference type="NCBI Taxonomy" id="217069"/>
    <lineage>
        <taxon>Bacteria</taxon>
        <taxon>Pseudomonadati</taxon>
        <taxon>Pseudomonadota</taxon>
        <taxon>Alphaproteobacteria</taxon>
        <taxon>Hyphomicrobiales</taxon>
        <taxon>Xanthobacteraceae</taxon>
        <taxon>Ancylobacter</taxon>
    </lineage>
</organism>
<evidence type="ECO:0000313" key="10">
    <source>
        <dbReference type="Proteomes" id="UP001235094"/>
    </source>
</evidence>
<evidence type="ECO:0000256" key="1">
    <source>
        <dbReference type="ARBA" id="ARBA00011975"/>
    </source>
</evidence>
<protein>
    <recommendedName>
        <fullName evidence="1">DNA (cytosine-5-)-methyltransferase</fullName>
        <ecNumber evidence="1">2.1.1.37</ecNumber>
    </recommendedName>
</protein>
<dbReference type="InterPro" id="IPR050390">
    <property type="entry name" value="C5-Methyltransferase"/>
</dbReference>
<dbReference type="RefSeq" id="WP_306889639.1">
    <property type="nucleotide sequence ID" value="NZ_JAUSVR010000004.1"/>
</dbReference>
<keyword evidence="4 7" id="KW-0949">S-adenosyl-L-methionine</keyword>
<evidence type="ECO:0000313" key="9">
    <source>
        <dbReference type="EMBL" id="MDQ0510923.1"/>
    </source>
</evidence>
<dbReference type="PROSITE" id="PS51679">
    <property type="entry name" value="SAM_MT_C5"/>
    <property type="match status" value="1"/>
</dbReference>
<dbReference type="EMBL" id="JAUSVR010000004">
    <property type="protein sequence ID" value="MDQ0510923.1"/>
    <property type="molecule type" value="Genomic_DNA"/>
</dbReference>
<keyword evidence="5" id="KW-0680">Restriction system</keyword>
<dbReference type="InterPro" id="IPR001525">
    <property type="entry name" value="C5_MeTfrase"/>
</dbReference>
<reference evidence="9 10" key="1">
    <citation type="submission" date="2023-07" db="EMBL/GenBank/DDBJ databases">
        <title>Genomic Encyclopedia of Type Strains, Phase IV (KMG-IV): sequencing the most valuable type-strain genomes for metagenomic binning, comparative biology and taxonomic classification.</title>
        <authorList>
            <person name="Goeker M."/>
        </authorList>
    </citation>
    <scope>NUCLEOTIDE SEQUENCE [LARGE SCALE GENOMIC DNA]</scope>
    <source>
        <strain evidence="9 10">DSM 15561</strain>
    </source>
</reference>
<feature type="region of interest" description="Disordered" evidence="8">
    <location>
        <begin position="373"/>
        <end position="401"/>
    </location>
</feature>
<evidence type="ECO:0000256" key="2">
    <source>
        <dbReference type="ARBA" id="ARBA00022603"/>
    </source>
</evidence>
<evidence type="ECO:0000256" key="4">
    <source>
        <dbReference type="ARBA" id="ARBA00022691"/>
    </source>
</evidence>
<comment type="caution">
    <text evidence="9">The sequence shown here is derived from an EMBL/GenBank/DDBJ whole genome shotgun (WGS) entry which is preliminary data.</text>
</comment>
<feature type="active site" evidence="7">
    <location>
        <position position="101"/>
    </location>
</feature>
<dbReference type="SUPFAM" id="SSF53335">
    <property type="entry name" value="S-adenosyl-L-methionine-dependent methyltransferases"/>
    <property type="match status" value="1"/>
</dbReference>
<dbReference type="InterPro" id="IPR029063">
    <property type="entry name" value="SAM-dependent_MTases_sf"/>
</dbReference>
<evidence type="ECO:0000256" key="3">
    <source>
        <dbReference type="ARBA" id="ARBA00022679"/>
    </source>
</evidence>
<dbReference type="GO" id="GO:0003886">
    <property type="term" value="F:DNA (cytosine-5-)-methyltransferase activity"/>
    <property type="evidence" value="ECO:0007669"/>
    <property type="project" value="UniProtKB-EC"/>
</dbReference>
<dbReference type="PRINTS" id="PR00105">
    <property type="entry name" value="C5METTRFRASE"/>
</dbReference>
<keyword evidence="2 7" id="KW-0489">Methyltransferase</keyword>
<keyword evidence="10" id="KW-1185">Reference proteome</keyword>
<gene>
    <name evidence="9" type="ORF">QOZ99_001811</name>
</gene>
<evidence type="ECO:0000256" key="8">
    <source>
        <dbReference type="SAM" id="MobiDB-lite"/>
    </source>
</evidence>
<name>A0ABU0LQD6_9HYPH</name>